<gene>
    <name evidence="2" type="ORF">RF11_02120</name>
</gene>
<organism evidence="2 3">
    <name type="scientific">Thelohanellus kitauei</name>
    <name type="common">Myxosporean</name>
    <dbReference type="NCBI Taxonomy" id="669202"/>
    <lineage>
        <taxon>Eukaryota</taxon>
        <taxon>Metazoa</taxon>
        <taxon>Cnidaria</taxon>
        <taxon>Myxozoa</taxon>
        <taxon>Myxosporea</taxon>
        <taxon>Bivalvulida</taxon>
        <taxon>Platysporina</taxon>
        <taxon>Myxobolidae</taxon>
        <taxon>Thelohanellus</taxon>
    </lineage>
</organism>
<evidence type="ECO:0000313" key="2">
    <source>
        <dbReference type="EMBL" id="KII68419.1"/>
    </source>
</evidence>
<dbReference type="AlphaFoldDB" id="A0A0C2ISK5"/>
<accession>A0A0C2ISK5</accession>
<dbReference type="InterPro" id="IPR043128">
    <property type="entry name" value="Rev_trsase/Diguanyl_cyclase"/>
</dbReference>
<sequence length="112" mass="12971">MLFALKNAVQTFQRLIYRFSSNMDFVFVSLDDILVFCKSEKDHYKILRELVERLQENRLVINIEKCGFGFSTIEFLGCTVSQQSIVPLASSFRLFFAFLSQQPLKNSRNSTG</sequence>
<feature type="domain" description="Reverse transcriptase" evidence="1">
    <location>
        <begin position="5"/>
        <end position="80"/>
    </location>
</feature>
<dbReference type="EMBL" id="JWZT01002859">
    <property type="protein sequence ID" value="KII68419.1"/>
    <property type="molecule type" value="Genomic_DNA"/>
</dbReference>
<proteinExistence type="predicted"/>
<dbReference type="OMA" id="TIEFLGC"/>
<dbReference type="InterPro" id="IPR053134">
    <property type="entry name" value="RNA-dir_DNA_polymerase"/>
</dbReference>
<name>A0A0C2ISK5_THEKT</name>
<protein>
    <submittedName>
        <fullName evidence="2">Transposon Ty3-G Gag-Pol polyprotein</fullName>
    </submittedName>
</protein>
<reference evidence="2 3" key="1">
    <citation type="journal article" date="2014" name="Genome Biol. Evol.">
        <title>The genome of the myxosporean Thelohanellus kitauei shows adaptations to nutrient acquisition within its fish host.</title>
        <authorList>
            <person name="Yang Y."/>
            <person name="Xiong J."/>
            <person name="Zhou Z."/>
            <person name="Huo F."/>
            <person name="Miao W."/>
            <person name="Ran C."/>
            <person name="Liu Y."/>
            <person name="Zhang J."/>
            <person name="Feng J."/>
            <person name="Wang M."/>
            <person name="Wang M."/>
            <person name="Wang L."/>
            <person name="Yao B."/>
        </authorList>
    </citation>
    <scope>NUCLEOTIDE SEQUENCE [LARGE SCALE GENOMIC DNA]</scope>
    <source>
        <strain evidence="2">Wuqing</strain>
    </source>
</reference>
<dbReference type="Gene3D" id="3.30.70.270">
    <property type="match status" value="1"/>
</dbReference>
<comment type="caution">
    <text evidence="2">The sequence shown here is derived from an EMBL/GenBank/DDBJ whole genome shotgun (WGS) entry which is preliminary data.</text>
</comment>
<dbReference type="InterPro" id="IPR043502">
    <property type="entry name" value="DNA/RNA_pol_sf"/>
</dbReference>
<dbReference type="FunFam" id="3.30.70.270:FF:000003">
    <property type="entry name" value="Transposon Ty3-G Gag-Pol polyprotein"/>
    <property type="match status" value="1"/>
</dbReference>
<dbReference type="InterPro" id="IPR000477">
    <property type="entry name" value="RT_dom"/>
</dbReference>
<evidence type="ECO:0000313" key="3">
    <source>
        <dbReference type="Proteomes" id="UP000031668"/>
    </source>
</evidence>
<dbReference type="SUPFAM" id="SSF56672">
    <property type="entry name" value="DNA/RNA polymerases"/>
    <property type="match status" value="1"/>
</dbReference>
<dbReference type="Proteomes" id="UP000031668">
    <property type="component" value="Unassembled WGS sequence"/>
</dbReference>
<evidence type="ECO:0000259" key="1">
    <source>
        <dbReference type="Pfam" id="PF00078"/>
    </source>
</evidence>
<dbReference type="Pfam" id="PF00078">
    <property type="entry name" value="RVT_1"/>
    <property type="match status" value="1"/>
</dbReference>
<keyword evidence="3" id="KW-1185">Reference proteome</keyword>
<dbReference type="PANTHER" id="PTHR24559:SF444">
    <property type="entry name" value="REVERSE TRANSCRIPTASE DOMAIN-CONTAINING PROTEIN"/>
    <property type="match status" value="1"/>
</dbReference>
<dbReference type="PANTHER" id="PTHR24559">
    <property type="entry name" value="TRANSPOSON TY3-I GAG-POL POLYPROTEIN"/>
    <property type="match status" value="1"/>
</dbReference>
<dbReference type="OrthoDB" id="8051208at2759"/>